<dbReference type="PRINTS" id="PR00032">
    <property type="entry name" value="HTHARAC"/>
</dbReference>
<dbReference type="SUPFAM" id="SSF46689">
    <property type="entry name" value="Homeodomain-like"/>
    <property type="match status" value="1"/>
</dbReference>
<dbReference type="Proteomes" id="UP000295680">
    <property type="component" value="Unassembled WGS sequence"/>
</dbReference>
<dbReference type="InterPro" id="IPR037923">
    <property type="entry name" value="HTH-like"/>
</dbReference>
<dbReference type="PROSITE" id="PS00041">
    <property type="entry name" value="HTH_ARAC_FAMILY_1"/>
    <property type="match status" value="1"/>
</dbReference>
<dbReference type="Gene3D" id="1.10.10.60">
    <property type="entry name" value="Homeodomain-like"/>
    <property type="match status" value="1"/>
</dbReference>
<dbReference type="InterPro" id="IPR018060">
    <property type="entry name" value="HTH_AraC"/>
</dbReference>
<dbReference type="PROSITE" id="PS01124">
    <property type="entry name" value="HTH_ARAC_FAMILY_2"/>
    <property type="match status" value="1"/>
</dbReference>
<dbReference type="PANTHER" id="PTHR43280:SF32">
    <property type="entry name" value="TRANSCRIPTIONAL REGULATORY PROTEIN"/>
    <property type="match status" value="1"/>
</dbReference>
<evidence type="ECO:0000256" key="4">
    <source>
        <dbReference type="SAM" id="MobiDB-lite"/>
    </source>
</evidence>
<keyword evidence="2 6" id="KW-0238">DNA-binding</keyword>
<accession>A0A4R2JUV8</accession>
<dbReference type="GO" id="GO:0043565">
    <property type="term" value="F:sequence-specific DNA binding"/>
    <property type="evidence" value="ECO:0007669"/>
    <property type="project" value="InterPro"/>
</dbReference>
<dbReference type="AlphaFoldDB" id="A0A4R2JUV8"/>
<dbReference type="SMART" id="SM00342">
    <property type="entry name" value="HTH_ARAC"/>
    <property type="match status" value="1"/>
</dbReference>
<organism evidence="6 7">
    <name type="scientific">Actinocrispum wychmicini</name>
    <dbReference type="NCBI Taxonomy" id="1213861"/>
    <lineage>
        <taxon>Bacteria</taxon>
        <taxon>Bacillati</taxon>
        <taxon>Actinomycetota</taxon>
        <taxon>Actinomycetes</taxon>
        <taxon>Pseudonocardiales</taxon>
        <taxon>Pseudonocardiaceae</taxon>
        <taxon>Actinocrispum</taxon>
    </lineage>
</organism>
<feature type="region of interest" description="Disordered" evidence="4">
    <location>
        <begin position="1"/>
        <end position="20"/>
    </location>
</feature>
<dbReference type="PANTHER" id="PTHR43280">
    <property type="entry name" value="ARAC-FAMILY TRANSCRIPTIONAL REGULATOR"/>
    <property type="match status" value="1"/>
</dbReference>
<dbReference type="GO" id="GO:0003700">
    <property type="term" value="F:DNA-binding transcription factor activity"/>
    <property type="evidence" value="ECO:0007669"/>
    <property type="project" value="InterPro"/>
</dbReference>
<keyword evidence="3" id="KW-0804">Transcription</keyword>
<evidence type="ECO:0000256" key="3">
    <source>
        <dbReference type="ARBA" id="ARBA00023163"/>
    </source>
</evidence>
<dbReference type="InterPro" id="IPR018062">
    <property type="entry name" value="HTH_AraC-typ_CS"/>
</dbReference>
<dbReference type="OrthoDB" id="9799345at2"/>
<dbReference type="Gene3D" id="2.60.120.10">
    <property type="entry name" value="Jelly Rolls"/>
    <property type="match status" value="1"/>
</dbReference>
<evidence type="ECO:0000256" key="1">
    <source>
        <dbReference type="ARBA" id="ARBA00023015"/>
    </source>
</evidence>
<evidence type="ECO:0000259" key="5">
    <source>
        <dbReference type="PROSITE" id="PS01124"/>
    </source>
</evidence>
<dbReference type="InterPro" id="IPR014710">
    <property type="entry name" value="RmlC-like_jellyroll"/>
</dbReference>
<keyword evidence="7" id="KW-1185">Reference proteome</keyword>
<dbReference type="InterPro" id="IPR020449">
    <property type="entry name" value="Tscrpt_reg_AraC-type_HTH"/>
</dbReference>
<feature type="domain" description="HTH araC/xylS-type" evidence="5">
    <location>
        <begin position="188"/>
        <end position="286"/>
    </location>
</feature>
<dbReference type="Pfam" id="PF12833">
    <property type="entry name" value="HTH_18"/>
    <property type="match status" value="1"/>
</dbReference>
<evidence type="ECO:0000313" key="7">
    <source>
        <dbReference type="Proteomes" id="UP000295680"/>
    </source>
</evidence>
<evidence type="ECO:0000256" key="2">
    <source>
        <dbReference type="ARBA" id="ARBA00023125"/>
    </source>
</evidence>
<protein>
    <submittedName>
        <fullName evidence="6">AraC-like DNA-binding protein</fullName>
    </submittedName>
</protein>
<dbReference type="SUPFAM" id="SSF51215">
    <property type="entry name" value="Regulatory protein AraC"/>
    <property type="match status" value="1"/>
</dbReference>
<gene>
    <name evidence="6" type="ORF">EV192_103649</name>
</gene>
<dbReference type="EMBL" id="SLWS01000003">
    <property type="protein sequence ID" value="TCO61066.1"/>
    <property type="molecule type" value="Genomic_DNA"/>
</dbReference>
<name>A0A4R2JUV8_9PSEU</name>
<dbReference type="InterPro" id="IPR003313">
    <property type="entry name" value="AraC-bd"/>
</dbReference>
<keyword evidence="1" id="KW-0805">Transcription regulation</keyword>
<proteinExistence type="predicted"/>
<evidence type="ECO:0000313" key="6">
    <source>
        <dbReference type="EMBL" id="TCO61066.1"/>
    </source>
</evidence>
<dbReference type="Pfam" id="PF02311">
    <property type="entry name" value="AraC_binding"/>
    <property type="match status" value="1"/>
</dbReference>
<reference evidence="6 7" key="1">
    <citation type="submission" date="2019-03" db="EMBL/GenBank/DDBJ databases">
        <title>Genomic Encyclopedia of Type Strains, Phase IV (KMG-IV): sequencing the most valuable type-strain genomes for metagenomic binning, comparative biology and taxonomic classification.</title>
        <authorList>
            <person name="Goeker M."/>
        </authorList>
    </citation>
    <scope>NUCLEOTIDE SEQUENCE [LARGE SCALE GENOMIC DNA]</scope>
    <source>
        <strain evidence="6 7">DSM 45934</strain>
    </source>
</reference>
<dbReference type="InterPro" id="IPR009057">
    <property type="entry name" value="Homeodomain-like_sf"/>
</dbReference>
<sequence length="296" mass="32710">MRGTTVVAGTPGLRPRRGEPPIHRLEVPLPHSLPFTVGTFDSIGPMSRAEFPHRHTFHEIVYVSTGSGVHVVDVARWELAPPQVFVVAPGQVHRWDDVQGLEGFVILFTDDFLLHHPVDRHLLRRLSGRPLAPCDGGLLRPITELYDEYRWRADGVESVLRALLHVLVVRMARVADTGAPGPAETLVDQFARLTGQPGGESWSVRECAARMGVTPGYLAEAIKAATGRTPSHLIREARVREAKRLLVSSDLTVRQVADRTGFADPAYFCRFFRRETGLSPGDFRRVGDRAGNGNTP</sequence>
<comment type="caution">
    <text evidence="6">The sequence shown here is derived from an EMBL/GenBank/DDBJ whole genome shotgun (WGS) entry which is preliminary data.</text>
</comment>